<gene>
    <name evidence="1" type="ORF">V6617_10145</name>
</gene>
<keyword evidence="2" id="KW-1185">Reference proteome</keyword>
<evidence type="ECO:0000313" key="2">
    <source>
        <dbReference type="Proteomes" id="UP001369958"/>
    </source>
</evidence>
<reference evidence="1 2" key="1">
    <citation type="submission" date="2024-02" db="EMBL/GenBank/DDBJ databases">
        <title>Complete genome sequence of Pelagibacterium nitratireducens ZH15.</title>
        <authorList>
            <person name="Zhao L.H."/>
        </authorList>
    </citation>
    <scope>NUCLEOTIDE SEQUENCE [LARGE SCALE GENOMIC DNA]</scope>
    <source>
        <strain evidence="1 2">ZH15</strain>
    </source>
</reference>
<dbReference type="InterPro" id="IPR004195">
    <property type="entry name" value="Head_decoration_D"/>
</dbReference>
<proteinExistence type="predicted"/>
<dbReference type="Proteomes" id="UP001369958">
    <property type="component" value="Chromosome"/>
</dbReference>
<organism evidence="1 2">
    <name type="scientific">Pelagibacterium nitratireducens</name>
    <dbReference type="NCBI Taxonomy" id="1046114"/>
    <lineage>
        <taxon>Bacteria</taxon>
        <taxon>Pseudomonadati</taxon>
        <taxon>Pseudomonadota</taxon>
        <taxon>Alphaproteobacteria</taxon>
        <taxon>Hyphomicrobiales</taxon>
        <taxon>Devosiaceae</taxon>
        <taxon>Pelagibacterium</taxon>
    </lineage>
</organism>
<dbReference type="Pfam" id="PF02924">
    <property type="entry name" value="HDPD"/>
    <property type="match status" value="1"/>
</dbReference>
<evidence type="ECO:0000313" key="1">
    <source>
        <dbReference type="EMBL" id="WWT31396.1"/>
    </source>
</evidence>
<name>A0ABZ2HUS3_9HYPH</name>
<accession>A0ABZ2HUS3</accession>
<protein>
    <submittedName>
        <fullName evidence="1">Head decoration protein</fullName>
    </submittedName>
</protein>
<sequence length="126" mass="13399">MDIKHERPRNLGFVLSESSRTRSYETVTIAAGSGKLVPGTVLGMVTADETYTISANAEVVDSEGAETAKAILAYGVDATDDEVEALVMARDGEVKKLMLVFDDSVDDDTKIAAKHAQLAAIGIIVR</sequence>
<dbReference type="RefSeq" id="WP_338606866.1">
    <property type="nucleotide sequence ID" value="NZ_CP146275.1"/>
</dbReference>
<dbReference type="EMBL" id="CP146275">
    <property type="protein sequence ID" value="WWT31396.1"/>
    <property type="molecule type" value="Genomic_DNA"/>
</dbReference>